<dbReference type="AlphaFoldDB" id="A0A1F4UW78"/>
<reference evidence="2 3" key="1">
    <citation type="journal article" date="2016" name="Nat. Commun.">
        <title>Thousands of microbial genomes shed light on interconnected biogeochemical processes in an aquifer system.</title>
        <authorList>
            <person name="Anantharaman K."/>
            <person name="Brown C.T."/>
            <person name="Hug L.A."/>
            <person name="Sharon I."/>
            <person name="Castelle C.J."/>
            <person name="Probst A.J."/>
            <person name="Thomas B.C."/>
            <person name="Singh A."/>
            <person name="Wilkins M.J."/>
            <person name="Karaoz U."/>
            <person name="Brodie E.L."/>
            <person name="Williams K.H."/>
            <person name="Hubbard S.S."/>
            <person name="Banfield J.F."/>
        </authorList>
    </citation>
    <scope>NUCLEOTIDE SEQUENCE [LARGE SCALE GENOMIC DNA]</scope>
</reference>
<organism evidence="2 3">
    <name type="scientific">candidate division WWE3 bacterium RBG_16_37_10</name>
    <dbReference type="NCBI Taxonomy" id="1802610"/>
    <lineage>
        <taxon>Bacteria</taxon>
        <taxon>Katanobacteria</taxon>
    </lineage>
</organism>
<proteinExistence type="predicted"/>
<feature type="compositionally biased region" description="Acidic residues" evidence="1">
    <location>
        <begin position="158"/>
        <end position="169"/>
    </location>
</feature>
<dbReference type="Proteomes" id="UP000177371">
    <property type="component" value="Unassembled WGS sequence"/>
</dbReference>
<feature type="compositionally biased region" description="Basic and acidic residues" evidence="1">
    <location>
        <begin position="170"/>
        <end position="181"/>
    </location>
</feature>
<gene>
    <name evidence="2" type="ORF">A2W32_01820</name>
</gene>
<evidence type="ECO:0000313" key="3">
    <source>
        <dbReference type="Proteomes" id="UP000177371"/>
    </source>
</evidence>
<sequence>MASSYSIIIKNAPIGSVYSMFMDGSPNCIAGGKADNTTYVISVPNEYQGNATIKVNIPTKSRDSSVVVFPISFKATGGNHTFDINELLPIYVPQPAPKTDAQNTKLLQNDLKRKVQAKKKSVKKIAAEIEESKPVIKTKPKKKYLQHELRDEMQDNNVDSEDESENNESDDPKKSFWDRLK</sequence>
<comment type="caution">
    <text evidence="2">The sequence shown here is derived from an EMBL/GenBank/DDBJ whole genome shotgun (WGS) entry which is preliminary data.</text>
</comment>
<feature type="region of interest" description="Disordered" evidence="1">
    <location>
        <begin position="136"/>
        <end position="181"/>
    </location>
</feature>
<evidence type="ECO:0000313" key="2">
    <source>
        <dbReference type="EMBL" id="OGC49199.1"/>
    </source>
</evidence>
<evidence type="ECO:0000256" key="1">
    <source>
        <dbReference type="SAM" id="MobiDB-lite"/>
    </source>
</evidence>
<protein>
    <submittedName>
        <fullName evidence="2">Uncharacterized protein</fullName>
    </submittedName>
</protein>
<dbReference type="EMBL" id="MEUT01000055">
    <property type="protein sequence ID" value="OGC49199.1"/>
    <property type="molecule type" value="Genomic_DNA"/>
</dbReference>
<name>A0A1F4UW78_UNCKA</name>
<accession>A0A1F4UW78</accession>